<keyword evidence="3" id="KW-1185">Reference proteome</keyword>
<evidence type="ECO:0000313" key="2">
    <source>
        <dbReference type="EMBL" id="CAE8628412.1"/>
    </source>
</evidence>
<feature type="domain" description="Helicase-associated" evidence="1">
    <location>
        <begin position="1315"/>
        <end position="1376"/>
    </location>
</feature>
<accession>A0A813GT89</accession>
<dbReference type="PANTHER" id="PTHR33418:SF1">
    <property type="entry name" value="HELICASE-ASSOCIATED DOMAIN-CONTAINING PROTEIN"/>
    <property type="match status" value="1"/>
</dbReference>
<dbReference type="Pfam" id="PF03457">
    <property type="entry name" value="HA"/>
    <property type="match status" value="1"/>
</dbReference>
<sequence length="1393" mass="159474">MWERRFGSLQQWVGDHRGILPGWSKTASQEERSLAFWLHTVLAKAKQGVLQPDRLEQLRSIPAAAPLVSNAEAVLAASMWEDMFRGLQTWVEEHNDAMPSNHDTADEQEKEMSTWLGESLAQAQKGHLELDRLERLRSIPVVANWILAKSPRVQRYPDIWGERFQSLKKWLDQHNGQLPSEEKNASDEERNLAQWFSLVMAEARYGWLDFSRMTQLQSIGAVALRLLSKNDELVLQSSATWDEIFHSFQDWVEKHGNSLPGRTQNSTLEERRLVDWLSESIERARNGDLTFDRVERLRSIPAVSHLMTHPRSFLLTSRSSRWQERFRGFKDWVHDHGGSLPVYGLKVTAEERKHAVFFLKSLKMMKQGYLNVDEKEELLQLPGVAERLAPKPHTVRRDGWTRRYQSLQTFMEERDGALPKQTSSDVEERQLAGWLKMSLRSARQGSLPVEKVEQLMEIVAVSNRLEAPVKSWDDSFALLQQWLDDHGEVLPRYSNAPVEEQQVAKWLSNVLWRARKGLLALEKVQQLQNILPMAEMLEDAEEGAPVKSWDDSFALLQRWFDDHGGVLPRHGEALADEHQLAKWLSNVLWRARKGLLALEKVQRLQKFLPVAKMLEDAKGEGEKELPLKPAAVEIPLPKLRNVSRRLTWKSSYQRLQTWVEQHDGVLPGYGQNPSDEEKKLAWLLRVALRHETEGSLPLDKVARLRKIVAVSEELSASPPRTLRWDARFAELQQWLHDHHGTRPSQISAAYDEHKLVIWIKTCLSESNQCSLEQVQQLQNLLSDTDPQANAETLKREEEWEGTYCRLQSWKNRHGGASPQNRRDASADERQLAVWLSENRQQMSRMVLDQGLQNLLADQANAEILKHEEEWEGTYCRVQSWMNMHGGALPQKSRTASADERQLAFWLAENRLQMKTMLLDLAKLEKLLEIPGIAAPRPESWWNAFFRLRSWMNKHDGALPQKSKSSSAEESQLGIWLTAQLGLASSKDLEPAKIEKLLEVPAIADRWTRRQESTFCRLQRWVEQHGGALPKKSKSACDEERQLAVWLHVHLSKMRNQALELGKVEELLTIPAIADQVANGWLNVKRNWSENFGALQQWVEEHGGNLPTQRADASKEEKALASWLSAYLTQARQGSLQSEMLSQLRTIPAITDRLEQKSVSIPTWSGRYDALQNWVEAHGGELPTVSMTASEEEKSLSKWLFDSLKKARKGTLQTERFSQLQEIPAVADQLTEGSPKVRQTWSESCSALQHWVQEHGGHLPTGSSSPSKEEWNLYCWLSDGLKKARSGILPADRLSELLEIPGIADKLKNGPAKVTRQWADMHHALQQWVQEHGGDLPRIRKTADEEERSLSSWLQNNVRKASEGSLEADRVVQLQNIPAVAHKLANPLRKSKDL</sequence>
<dbReference type="Gene3D" id="6.10.140.530">
    <property type="match status" value="6"/>
</dbReference>
<dbReference type="EMBL" id="CAJNNV010029388">
    <property type="protein sequence ID" value="CAE8628412.1"/>
    <property type="molecule type" value="Genomic_DNA"/>
</dbReference>
<dbReference type="InterPro" id="IPR005114">
    <property type="entry name" value="Helicase_assoc"/>
</dbReference>
<evidence type="ECO:0000313" key="3">
    <source>
        <dbReference type="Proteomes" id="UP000654075"/>
    </source>
</evidence>
<evidence type="ECO:0000259" key="1">
    <source>
        <dbReference type="Pfam" id="PF03457"/>
    </source>
</evidence>
<gene>
    <name evidence="2" type="ORF">PGLA1383_LOCUS45060</name>
</gene>
<comment type="caution">
    <text evidence="2">The sequence shown here is derived from an EMBL/GenBank/DDBJ whole genome shotgun (WGS) entry which is preliminary data.</text>
</comment>
<proteinExistence type="predicted"/>
<reference evidence="2" key="1">
    <citation type="submission" date="2021-02" db="EMBL/GenBank/DDBJ databases">
        <authorList>
            <person name="Dougan E. K."/>
            <person name="Rhodes N."/>
            <person name="Thang M."/>
            <person name="Chan C."/>
        </authorList>
    </citation>
    <scope>NUCLEOTIDE SEQUENCE</scope>
</reference>
<organism evidence="2 3">
    <name type="scientific">Polarella glacialis</name>
    <name type="common">Dinoflagellate</name>
    <dbReference type="NCBI Taxonomy" id="89957"/>
    <lineage>
        <taxon>Eukaryota</taxon>
        <taxon>Sar</taxon>
        <taxon>Alveolata</taxon>
        <taxon>Dinophyceae</taxon>
        <taxon>Suessiales</taxon>
        <taxon>Suessiaceae</taxon>
        <taxon>Polarella</taxon>
    </lineage>
</organism>
<protein>
    <recommendedName>
        <fullName evidence="1">Helicase-associated domain-containing protein</fullName>
    </recommendedName>
</protein>
<dbReference type="PANTHER" id="PTHR33418">
    <property type="entry name" value="HELICASE-ASSOCIATED"/>
    <property type="match status" value="1"/>
</dbReference>
<dbReference type="Proteomes" id="UP000654075">
    <property type="component" value="Unassembled WGS sequence"/>
</dbReference>
<name>A0A813GT89_POLGL</name>